<feature type="short sequence motif" description="DGA/G" evidence="2">
    <location>
        <begin position="259"/>
        <end position="261"/>
    </location>
</feature>
<keyword evidence="5" id="KW-1185">Reference proteome</keyword>
<keyword evidence="2" id="KW-0442">Lipid degradation</keyword>
<evidence type="ECO:0000313" key="4">
    <source>
        <dbReference type="EMBL" id="VTR94015.1"/>
    </source>
</evidence>
<dbReference type="GO" id="GO:0016787">
    <property type="term" value="F:hydrolase activity"/>
    <property type="evidence" value="ECO:0007669"/>
    <property type="project" value="UniProtKB-UniRule"/>
</dbReference>
<dbReference type="InterPro" id="IPR002641">
    <property type="entry name" value="PNPLA_dom"/>
</dbReference>
<dbReference type="KEGG" id="gms:SOIL9_36990"/>
<dbReference type="PANTHER" id="PTHR46394:SF1">
    <property type="entry name" value="PNPLA DOMAIN-CONTAINING PROTEIN"/>
    <property type="match status" value="1"/>
</dbReference>
<gene>
    <name evidence="4" type="ORF">SOIL9_36990</name>
</gene>
<keyword evidence="2" id="KW-0378">Hydrolase</keyword>
<evidence type="ECO:0000259" key="3">
    <source>
        <dbReference type="PROSITE" id="PS51635"/>
    </source>
</evidence>
<sequence>MYGLSLLGQLQGLIDKGIEPFALAGTSAGAIVATLFWAGLKPETIRDHFAALAKSPTGLSDLVGPFGSRTNRFDYAAFRRVVLRYQRYIGFLKREFEYSTWDAQHWPRRFMNWVLGLPDVLRIVRDVLFPFRRLAGQRGLFPGDAFELEIDKLLRNSPLIAGVKAAGGDVPPPPNTLGGRLLTFGDFHRWLDDELEFFGPLFLTATNLVTRQLELIEFPNPNYFCLPVARAVRASAGFPFFFRPVNETYGDTRYASYVDGGVICNFPAFVFADTFRTRLIGQRDRADYQSFAARTWVHIGLRLGNDKQTQNPQKMTDPEEFLKAVFGLAAGGARSELEQRLAGVVTRSLTVEQAPDSVGGPKNVLDIHDLTPQVVNVMFSLGREAARSAICNHTFNLPNPSPVRDVLKDLVKRAAIALGDPSNSQFQLRANVFVPQGQQLILRYSFNMDDPVANPDHDMAFGADQGLSGFCFLHRAPMLCNLQLLDRAFDTADDPARLFGFDSTLQGKVRPDRTWLLSVPIFDPYSLLAKRVDWTPDGQPEGPYYKALETTLDGAVFGVLNLDAHLPYTGVQPAYDPNPANLIHDLRICTVRDIMLRAAYTIGGIFSAEYPGRK</sequence>
<comment type="caution">
    <text evidence="2">Lacks conserved residue(s) required for the propagation of feature annotation.</text>
</comment>
<dbReference type="PROSITE" id="PS51635">
    <property type="entry name" value="PNPLA"/>
    <property type="match status" value="1"/>
</dbReference>
<evidence type="ECO:0000313" key="5">
    <source>
        <dbReference type="Proteomes" id="UP000464178"/>
    </source>
</evidence>
<dbReference type="EMBL" id="LR593886">
    <property type="protein sequence ID" value="VTR94015.1"/>
    <property type="molecule type" value="Genomic_DNA"/>
</dbReference>
<dbReference type="Proteomes" id="UP000464178">
    <property type="component" value="Chromosome"/>
</dbReference>
<dbReference type="Pfam" id="PF01734">
    <property type="entry name" value="Patatin"/>
    <property type="match status" value="1"/>
</dbReference>
<dbReference type="PANTHER" id="PTHR46394">
    <property type="entry name" value="ANNEXIN"/>
    <property type="match status" value="1"/>
</dbReference>
<dbReference type="AlphaFoldDB" id="A0A6P2D0X5"/>
<reference evidence="4 5" key="1">
    <citation type="submission" date="2019-05" db="EMBL/GenBank/DDBJ databases">
        <authorList>
            <consortium name="Science for Life Laboratories"/>
        </authorList>
    </citation>
    <scope>NUCLEOTIDE SEQUENCE [LARGE SCALE GENOMIC DNA]</scope>
    <source>
        <strain evidence="4">Soil9</strain>
    </source>
</reference>
<dbReference type="SUPFAM" id="SSF52151">
    <property type="entry name" value="FabD/lysophospholipase-like"/>
    <property type="match status" value="1"/>
</dbReference>
<evidence type="ECO:0000256" key="2">
    <source>
        <dbReference type="PROSITE-ProRule" id="PRU01161"/>
    </source>
</evidence>
<accession>A0A6P2D0X5</accession>
<protein>
    <submittedName>
        <fullName evidence="4">Patatin-like phospholipase family protein:: Patatin</fullName>
    </submittedName>
</protein>
<dbReference type="InterPro" id="IPR052580">
    <property type="entry name" value="Lipid_Hydrolase"/>
</dbReference>
<dbReference type="GO" id="GO:0016042">
    <property type="term" value="P:lipid catabolic process"/>
    <property type="evidence" value="ECO:0007669"/>
    <property type="project" value="UniProtKB-UniRule"/>
</dbReference>
<keyword evidence="1 2" id="KW-0443">Lipid metabolism</keyword>
<dbReference type="InterPro" id="IPR016035">
    <property type="entry name" value="Acyl_Trfase/lysoPLipase"/>
</dbReference>
<evidence type="ECO:0000256" key="1">
    <source>
        <dbReference type="ARBA" id="ARBA00023098"/>
    </source>
</evidence>
<organism evidence="4 5">
    <name type="scientific">Gemmata massiliana</name>
    <dbReference type="NCBI Taxonomy" id="1210884"/>
    <lineage>
        <taxon>Bacteria</taxon>
        <taxon>Pseudomonadati</taxon>
        <taxon>Planctomycetota</taxon>
        <taxon>Planctomycetia</taxon>
        <taxon>Gemmatales</taxon>
        <taxon>Gemmataceae</taxon>
        <taxon>Gemmata</taxon>
    </lineage>
</organism>
<feature type="active site" description="Nucleophile" evidence="2">
    <location>
        <position position="27"/>
    </location>
</feature>
<feature type="active site" description="Proton acceptor" evidence="2">
    <location>
        <position position="259"/>
    </location>
</feature>
<proteinExistence type="predicted"/>
<feature type="short sequence motif" description="GXSXG" evidence="2">
    <location>
        <begin position="25"/>
        <end position="29"/>
    </location>
</feature>
<feature type="domain" description="PNPLA" evidence="3">
    <location>
        <begin position="1"/>
        <end position="272"/>
    </location>
</feature>
<name>A0A6P2D0X5_9BACT</name>
<dbReference type="Gene3D" id="3.40.1090.10">
    <property type="entry name" value="Cytosolic phospholipase A2 catalytic domain"/>
    <property type="match status" value="2"/>
</dbReference>